<name>A0ABV4ZUG4_9ACTN</name>
<evidence type="ECO:0000313" key="4">
    <source>
        <dbReference type="Proteomes" id="UP001577267"/>
    </source>
</evidence>
<dbReference type="InterPro" id="IPR024466">
    <property type="entry name" value="CHP02679_N"/>
</dbReference>
<keyword evidence="4" id="KW-1185">Reference proteome</keyword>
<dbReference type="EMBL" id="JBHGBT010000040">
    <property type="protein sequence ID" value="MFB4197614.1"/>
    <property type="molecule type" value="Genomic_DNA"/>
</dbReference>
<protein>
    <submittedName>
        <fullName evidence="3">TIGR02679 family protein</fullName>
    </submittedName>
</protein>
<comment type="caution">
    <text evidence="3">The sequence shown here is derived from an EMBL/GenBank/DDBJ whole genome shotgun (WGS) entry which is preliminary data.</text>
</comment>
<evidence type="ECO:0000259" key="2">
    <source>
        <dbReference type="Pfam" id="PF11796"/>
    </source>
</evidence>
<dbReference type="InterPro" id="IPR013495">
    <property type="entry name" value="CHP02679"/>
</dbReference>
<feature type="non-terminal residue" evidence="3">
    <location>
        <position position="376"/>
    </location>
</feature>
<dbReference type="Pfam" id="PF11796">
    <property type="entry name" value="DUF3323"/>
    <property type="match status" value="1"/>
</dbReference>
<proteinExistence type="predicted"/>
<gene>
    <name evidence="3" type="ORF">ACE11A_25075</name>
</gene>
<evidence type="ECO:0000313" key="3">
    <source>
        <dbReference type="EMBL" id="MFB4197614.1"/>
    </source>
</evidence>
<accession>A0ABV4ZUG4</accession>
<reference evidence="3 4" key="1">
    <citation type="submission" date="2024-09" db="EMBL/GenBank/DDBJ databases">
        <title>Draft genome sequence of multifaceted antimicrobials producing Streptomyces sp. strain FH1.</title>
        <authorList>
            <person name="Hassan F."/>
            <person name="Ali H."/>
            <person name="Hassan N."/>
            <person name="Nawaz A."/>
        </authorList>
    </citation>
    <scope>NUCLEOTIDE SEQUENCE [LARGE SCALE GENOMIC DNA]</scope>
    <source>
        <strain evidence="3 4">FH1</strain>
    </source>
</reference>
<feature type="domain" description="DUF2399" evidence="1">
    <location>
        <begin position="263"/>
        <end position="371"/>
    </location>
</feature>
<sequence length="376" mass="39974">MTGAPDLARLHRLLGGPELTRLRDRLRHRLASGRALTGKLTLPDATPAERTAVSALLGRPPTTARSLTITLQDLDRVLRTSGAAPAGLAWAVTELTGPVPVRAEEARALAHAWEQAFSPLTALLTTRPELAAWHAHLRETGLARRLLRTPDEAAPVLATLAGLLAHLPLSPPQALSTFAAQRTGNAHALDDGPLATLTLDAVRALTGAPPGSGAQWRRDTWAAAGILLDELSSQVLTLALPGDPHTPTGRALTALTSVGEPAILTLRQLIRTPPRLPAGGTVYVCENPTVVLAAADLLPPTGCAPLICLQGQPSVAALRLLDLLSSSGWTIHYHGDFDWGGVRIATRLKSAVPWIPWRYRHTDYEQAVTTHPHTTP</sequence>
<feature type="domain" description="Conserved hypothetical protein CHP02679 N terminus" evidence="2">
    <location>
        <begin position="36"/>
        <end position="241"/>
    </location>
</feature>
<dbReference type="InterPro" id="IPR024465">
    <property type="entry name" value="DUF2399"/>
</dbReference>
<dbReference type="Proteomes" id="UP001577267">
    <property type="component" value="Unassembled WGS sequence"/>
</dbReference>
<organism evidence="3 4">
    <name type="scientific">Streptomyces carpaticus</name>
    <dbReference type="NCBI Taxonomy" id="285558"/>
    <lineage>
        <taxon>Bacteria</taxon>
        <taxon>Bacillati</taxon>
        <taxon>Actinomycetota</taxon>
        <taxon>Actinomycetes</taxon>
        <taxon>Kitasatosporales</taxon>
        <taxon>Streptomycetaceae</taxon>
        <taxon>Streptomyces</taxon>
    </lineage>
</organism>
<dbReference type="RefSeq" id="WP_375066148.1">
    <property type="nucleotide sequence ID" value="NZ_JBHGBT010000040.1"/>
</dbReference>
<dbReference type="NCBIfam" id="TIGR02679">
    <property type="entry name" value="TIGR02679 family protein"/>
    <property type="match status" value="1"/>
</dbReference>
<dbReference type="Pfam" id="PF09664">
    <property type="entry name" value="DUF2399"/>
    <property type="match status" value="1"/>
</dbReference>
<evidence type="ECO:0000259" key="1">
    <source>
        <dbReference type="Pfam" id="PF09664"/>
    </source>
</evidence>